<proteinExistence type="evidence at transcript level"/>
<evidence type="ECO:0000256" key="1">
    <source>
        <dbReference type="ARBA" id="ARBA00004173"/>
    </source>
</evidence>
<evidence type="ECO:0000256" key="4">
    <source>
        <dbReference type="ARBA" id="ARBA00022980"/>
    </source>
</evidence>
<dbReference type="Pfam" id="PF00444">
    <property type="entry name" value="Ribosomal_L36"/>
    <property type="match status" value="1"/>
</dbReference>
<protein>
    <recommendedName>
        <fullName evidence="7">Large ribosomal subunit protein bL36m</fullName>
    </recommendedName>
    <alternativeName>
        <fullName evidence="8">39S ribosomal protein L36, mitochondrial</fullName>
    </alternativeName>
</protein>
<comment type="subcellular location">
    <subcellularLocation>
        <location evidence="1">Mitochondrion</location>
    </subcellularLocation>
</comment>
<evidence type="ECO:0000256" key="3">
    <source>
        <dbReference type="ARBA" id="ARBA00022946"/>
    </source>
</evidence>
<dbReference type="AlphaFoldDB" id="A0A0P4VKH4"/>
<dbReference type="InterPro" id="IPR052143">
    <property type="entry name" value="Mitoribosomal_bL36m"/>
</dbReference>
<evidence type="ECO:0000313" key="9">
    <source>
        <dbReference type="EMBL" id="JAI52754.1"/>
    </source>
</evidence>
<keyword evidence="5" id="KW-0496">Mitochondrion</keyword>
<dbReference type="PANTHER" id="PTHR46909:SF1">
    <property type="entry name" value="LARGE RIBOSOMAL SUBUNIT PROTEIN BL36M"/>
    <property type="match status" value="1"/>
</dbReference>
<evidence type="ECO:0000256" key="2">
    <source>
        <dbReference type="ARBA" id="ARBA00007645"/>
    </source>
</evidence>
<dbReference type="GO" id="GO:0003735">
    <property type="term" value="F:structural constituent of ribosome"/>
    <property type="evidence" value="ECO:0007669"/>
    <property type="project" value="InterPro"/>
</dbReference>
<dbReference type="InterPro" id="IPR000473">
    <property type="entry name" value="Ribosomal_bL36"/>
</dbReference>
<keyword evidence="4 9" id="KW-0689">Ribosomal protein</keyword>
<dbReference type="SUPFAM" id="SSF57840">
    <property type="entry name" value="Ribosomal protein L36"/>
    <property type="match status" value="1"/>
</dbReference>
<dbReference type="GO" id="GO:0006412">
    <property type="term" value="P:translation"/>
    <property type="evidence" value="ECO:0007669"/>
    <property type="project" value="InterPro"/>
</dbReference>
<keyword evidence="6" id="KW-0687">Ribonucleoprotein</keyword>
<comment type="similarity">
    <text evidence="2">Belongs to the bacterial ribosomal protein bL36 family.</text>
</comment>
<evidence type="ECO:0000256" key="6">
    <source>
        <dbReference type="ARBA" id="ARBA00023274"/>
    </source>
</evidence>
<reference evidence="9" key="1">
    <citation type="journal article" date="2016" name="PLoS Negl. Trop. Dis.">
        <title>A Deep Insight into the Sialome of Rhodnius neglectus, a Vector of Chagas Disease.</title>
        <authorList>
            <person name="Santiago P.B."/>
            <person name="Assumpcao T.C."/>
            <person name="Araujo C.N."/>
            <person name="Bastos I.M."/>
            <person name="Neves D."/>
            <person name="Silva I.G."/>
            <person name="Charneau S."/>
            <person name="Queiroz R.M."/>
            <person name="Raiol T."/>
            <person name="Oliveira J.V."/>
            <person name="Sousa M.V."/>
            <person name="Calvo E."/>
            <person name="Ribeiro J.M."/>
            <person name="Santana J.M."/>
        </authorList>
    </citation>
    <scope>NUCLEOTIDE SEQUENCE</scope>
    <source>
        <tissue evidence="9">Salivary glands</tissue>
    </source>
</reference>
<name>A0A0P4VKH4_9HEMI</name>
<dbReference type="EMBL" id="GDKW01003841">
    <property type="protein sequence ID" value="JAI52754.1"/>
    <property type="molecule type" value="mRNA"/>
</dbReference>
<evidence type="ECO:0000256" key="7">
    <source>
        <dbReference type="ARBA" id="ARBA00035239"/>
    </source>
</evidence>
<accession>A0A0P4VKH4</accession>
<evidence type="ECO:0000256" key="8">
    <source>
        <dbReference type="ARBA" id="ARBA00035411"/>
    </source>
</evidence>
<dbReference type="GO" id="GO:0005762">
    <property type="term" value="C:mitochondrial large ribosomal subunit"/>
    <property type="evidence" value="ECO:0007669"/>
    <property type="project" value="TreeGrafter"/>
</dbReference>
<dbReference type="PANTHER" id="PTHR46909">
    <property type="entry name" value="39S RIBOSOMAL PROTEIN L36, MITOCHONDRIAL"/>
    <property type="match status" value="1"/>
</dbReference>
<keyword evidence="3" id="KW-0809">Transit peptide</keyword>
<dbReference type="InterPro" id="IPR035977">
    <property type="entry name" value="Ribosomal_bL36_sp"/>
</dbReference>
<sequence>MNILCQTILKANSFIQKTSIKGITCRTYSLFEARPSPFQSLFLSLKSPLVEQICGFKVKLKLQKRCKDCYIVVRDSRKYLICPTHPRHKQMSMVKKPKYTWILTHASQSKTRPW</sequence>
<evidence type="ECO:0000256" key="5">
    <source>
        <dbReference type="ARBA" id="ARBA00023128"/>
    </source>
</evidence>
<organism evidence="9">
    <name type="scientific">Rhodnius neglectus</name>
    <dbReference type="NCBI Taxonomy" id="72488"/>
    <lineage>
        <taxon>Eukaryota</taxon>
        <taxon>Metazoa</taxon>
        <taxon>Ecdysozoa</taxon>
        <taxon>Arthropoda</taxon>
        <taxon>Hexapoda</taxon>
        <taxon>Insecta</taxon>
        <taxon>Pterygota</taxon>
        <taxon>Neoptera</taxon>
        <taxon>Paraneoptera</taxon>
        <taxon>Hemiptera</taxon>
        <taxon>Heteroptera</taxon>
        <taxon>Panheteroptera</taxon>
        <taxon>Cimicomorpha</taxon>
        <taxon>Reduviidae</taxon>
        <taxon>Triatominae</taxon>
        <taxon>Rhodnius</taxon>
    </lineage>
</organism>